<evidence type="ECO:0000313" key="2">
    <source>
        <dbReference type="EMBL" id="KAF1987165.1"/>
    </source>
</evidence>
<reference evidence="2" key="1">
    <citation type="journal article" date="2020" name="Stud. Mycol.">
        <title>101 Dothideomycetes genomes: a test case for predicting lifestyles and emergence of pathogens.</title>
        <authorList>
            <person name="Haridas S."/>
            <person name="Albert R."/>
            <person name="Binder M."/>
            <person name="Bloem J."/>
            <person name="Labutti K."/>
            <person name="Salamov A."/>
            <person name="Andreopoulos B."/>
            <person name="Baker S."/>
            <person name="Barry K."/>
            <person name="Bills G."/>
            <person name="Bluhm B."/>
            <person name="Cannon C."/>
            <person name="Castanera R."/>
            <person name="Culley D."/>
            <person name="Daum C."/>
            <person name="Ezra D."/>
            <person name="Gonzalez J."/>
            <person name="Henrissat B."/>
            <person name="Kuo A."/>
            <person name="Liang C."/>
            <person name="Lipzen A."/>
            <person name="Lutzoni F."/>
            <person name="Magnuson J."/>
            <person name="Mondo S."/>
            <person name="Nolan M."/>
            <person name="Ohm R."/>
            <person name="Pangilinan J."/>
            <person name="Park H.-J."/>
            <person name="Ramirez L."/>
            <person name="Alfaro M."/>
            <person name="Sun H."/>
            <person name="Tritt A."/>
            <person name="Yoshinaga Y."/>
            <person name="Zwiers L.-H."/>
            <person name="Turgeon B."/>
            <person name="Goodwin S."/>
            <person name="Spatafora J."/>
            <person name="Crous P."/>
            <person name="Grigoriev I."/>
        </authorList>
    </citation>
    <scope>NUCLEOTIDE SEQUENCE</scope>
    <source>
        <strain evidence="2">CBS 113979</strain>
    </source>
</reference>
<proteinExistence type="predicted"/>
<dbReference type="OrthoDB" id="2130735at2759"/>
<dbReference type="Proteomes" id="UP000800041">
    <property type="component" value="Unassembled WGS sequence"/>
</dbReference>
<keyword evidence="2" id="KW-0378">Hydrolase</keyword>
<dbReference type="SUPFAM" id="SSF110296">
    <property type="entry name" value="Oligoxyloglucan reducing end-specific cellobiohydrolase"/>
    <property type="match status" value="1"/>
</dbReference>
<keyword evidence="1" id="KW-0732">Signal</keyword>
<feature type="signal peptide" evidence="1">
    <location>
        <begin position="1"/>
        <end position="18"/>
    </location>
</feature>
<dbReference type="GO" id="GO:0016787">
    <property type="term" value="F:hydrolase activity"/>
    <property type="evidence" value="ECO:0007669"/>
    <property type="project" value="UniProtKB-KW"/>
</dbReference>
<evidence type="ECO:0000313" key="3">
    <source>
        <dbReference type="Proteomes" id="UP000800041"/>
    </source>
</evidence>
<dbReference type="EMBL" id="ML977153">
    <property type="protein sequence ID" value="KAF1987165.1"/>
    <property type="molecule type" value="Genomic_DNA"/>
</dbReference>
<dbReference type="PANTHER" id="PTHR38792">
    <property type="entry name" value="BNR/ASP-BOX REPEAT DOMAIN PROTEIN (AFU_ORTHOLOGUE AFUA_7G06430)-RELATED"/>
    <property type="match status" value="1"/>
</dbReference>
<dbReference type="Gene3D" id="2.120.10.10">
    <property type="match status" value="1"/>
</dbReference>
<gene>
    <name evidence="2" type="ORF">K402DRAFT_446034</name>
</gene>
<keyword evidence="3" id="KW-1185">Reference proteome</keyword>
<dbReference type="PANTHER" id="PTHR38792:SF3">
    <property type="entry name" value="BNR_ASP-BOX REPEAT DOMAIN PROTEIN (AFU_ORTHOLOGUE AFUA_7G06430)-RELATED"/>
    <property type="match status" value="1"/>
</dbReference>
<sequence>MKTLTFLLVALLASLISARGVSSSAVRGVTVYSPPSSYKVPRTLYARTLLLSKQNATGDVLLATWENYSEEPPYFPIYRSTDLGNTWSELSRVKDTVNGWGLRYQPFLYELPVPFGGFPAGTLLLAGSSIPEDLSITQIDLYASTNKGANWTFVSHVARGGEAIPNNGETPVWEPFIMMWQDRLIVYYSDQRDPRYGQKMDHQSTRDLRRWDPPVDDIAVPAYNERPGMPTIAALPNGCYIMTYEAGNASPVSFAVYYRIASDPTKFLSAPVQKLRTTDGTVPVGSPYVVWTPAGGPNGTIVVTSGGASDVYLNRRLGATSAWIRRRTSAPASYTRSLLVMPKKQDILIVGGGVLNGENNTVNANTVNVAA</sequence>
<protein>
    <submittedName>
        <fullName evidence="2">Glycoside hydrolase family 93 protein</fullName>
    </submittedName>
</protein>
<feature type="chain" id="PRO_5026080163" evidence="1">
    <location>
        <begin position="19"/>
        <end position="371"/>
    </location>
</feature>
<name>A0A6G1H1W5_9PEZI</name>
<evidence type="ECO:0000256" key="1">
    <source>
        <dbReference type="SAM" id="SignalP"/>
    </source>
</evidence>
<accession>A0A6G1H1W5</accession>
<dbReference type="AlphaFoldDB" id="A0A6G1H1W5"/>
<organism evidence="2 3">
    <name type="scientific">Aulographum hederae CBS 113979</name>
    <dbReference type="NCBI Taxonomy" id="1176131"/>
    <lineage>
        <taxon>Eukaryota</taxon>
        <taxon>Fungi</taxon>
        <taxon>Dikarya</taxon>
        <taxon>Ascomycota</taxon>
        <taxon>Pezizomycotina</taxon>
        <taxon>Dothideomycetes</taxon>
        <taxon>Pleosporomycetidae</taxon>
        <taxon>Aulographales</taxon>
        <taxon>Aulographaceae</taxon>
    </lineage>
</organism>